<name>H8FY04_MAGML</name>
<reference evidence="1 2" key="1">
    <citation type="journal article" date="2012" name="J. Bacteriol.">
        <title>Draft Genome Sequence of the Purple Photosynthetic Bacterium Phaeospirillum molischianum DSM120, a Particularly Versatile Bacterium.</title>
        <authorList>
            <person name="Duquesne K."/>
            <person name="Prima V."/>
            <person name="Ji B."/>
            <person name="Rouy Z."/>
            <person name="Medigue C."/>
            <person name="Talla E."/>
            <person name="Sturgis J.N."/>
        </authorList>
    </citation>
    <scope>NUCLEOTIDE SEQUENCE [LARGE SCALE GENOMIC DNA]</scope>
    <source>
        <strain evidence="2">DSM120</strain>
    </source>
</reference>
<dbReference type="AlphaFoldDB" id="H8FY04"/>
<proteinExistence type="predicted"/>
<protein>
    <submittedName>
        <fullName evidence="1">Uncharacterized protein</fullName>
    </submittedName>
</protein>
<dbReference type="EMBL" id="CAHP01000060">
    <property type="protein sequence ID" value="CCG43242.1"/>
    <property type="molecule type" value="Genomic_DNA"/>
</dbReference>
<accession>H8FY04</accession>
<sequence length="191" mass="20924">MSAVMGGKTKGASPAGVRKVLGLIESGVKIGIFGLEIQDVGDAKLLAQLNAALARAELDGLVDTEGPEGKEIMTITARGREWMAEHDRSHVNGIEHSVIGELLYRLDGELATKIAPILNASERKALNTARRMRWIIVTSHDRYMVTNMGEDWLLQTLQEDTLNKIAVGRALRLDTGAESQRRAINPLWGSW</sequence>
<evidence type="ECO:0000313" key="1">
    <source>
        <dbReference type="EMBL" id="CCG43242.1"/>
    </source>
</evidence>
<dbReference type="STRING" id="1150626.PHAMO_80033"/>
<comment type="caution">
    <text evidence="1">The sequence shown here is derived from an EMBL/GenBank/DDBJ whole genome shotgun (WGS) entry which is preliminary data.</text>
</comment>
<dbReference type="Proteomes" id="UP000004169">
    <property type="component" value="Unassembled WGS sequence"/>
</dbReference>
<dbReference type="RefSeq" id="WP_002731293.1">
    <property type="nucleotide sequence ID" value="NZ_CAHP01000060.1"/>
</dbReference>
<evidence type="ECO:0000313" key="2">
    <source>
        <dbReference type="Proteomes" id="UP000004169"/>
    </source>
</evidence>
<organism evidence="1 2">
    <name type="scientific">Magnetospirillum molischianum DSM 120</name>
    <dbReference type="NCBI Taxonomy" id="1150626"/>
    <lineage>
        <taxon>Bacteria</taxon>
        <taxon>Pseudomonadati</taxon>
        <taxon>Pseudomonadota</taxon>
        <taxon>Alphaproteobacteria</taxon>
        <taxon>Rhodospirillales</taxon>
        <taxon>Rhodospirillaceae</taxon>
        <taxon>Magnetospirillum</taxon>
    </lineage>
</organism>
<gene>
    <name evidence="1" type="ORF">PHAMO_80033</name>
</gene>
<keyword evidence="2" id="KW-1185">Reference proteome</keyword>